<feature type="region of interest" description="Disordered" evidence="1">
    <location>
        <begin position="399"/>
        <end position="423"/>
    </location>
</feature>
<dbReference type="EMBL" id="PXYI01000002">
    <property type="protein sequence ID" value="PSJ42157.1"/>
    <property type="molecule type" value="Genomic_DNA"/>
</dbReference>
<gene>
    <name evidence="2" type="ORF">C7I55_07945</name>
</gene>
<keyword evidence="3" id="KW-1185">Reference proteome</keyword>
<dbReference type="Proteomes" id="UP000241167">
    <property type="component" value="Unassembled WGS sequence"/>
</dbReference>
<evidence type="ECO:0000313" key="2">
    <source>
        <dbReference type="EMBL" id="PSJ42157.1"/>
    </source>
</evidence>
<comment type="caution">
    <text evidence="2">The sequence shown here is derived from an EMBL/GenBank/DDBJ whole genome shotgun (WGS) entry which is preliminary data.</text>
</comment>
<organism evidence="2 3">
    <name type="scientific">Allosphingosinicella deserti</name>
    <dbReference type="NCBI Taxonomy" id="2116704"/>
    <lineage>
        <taxon>Bacteria</taxon>
        <taxon>Pseudomonadati</taxon>
        <taxon>Pseudomonadota</taxon>
        <taxon>Alphaproteobacteria</taxon>
        <taxon>Sphingomonadales</taxon>
        <taxon>Sphingomonadaceae</taxon>
        <taxon>Allosphingosinicella</taxon>
    </lineage>
</organism>
<evidence type="ECO:0000256" key="1">
    <source>
        <dbReference type="SAM" id="MobiDB-lite"/>
    </source>
</evidence>
<reference evidence="2 3" key="1">
    <citation type="submission" date="2018-03" db="EMBL/GenBank/DDBJ databases">
        <title>The draft genome of Sphingosinicella sp. GL-C-18.</title>
        <authorList>
            <person name="Liu L."/>
            <person name="Li L."/>
            <person name="Liang L."/>
            <person name="Zhang X."/>
            <person name="Wang T."/>
        </authorList>
    </citation>
    <scope>NUCLEOTIDE SEQUENCE [LARGE SCALE GENOMIC DNA]</scope>
    <source>
        <strain evidence="2 3">GL-C-18</strain>
    </source>
</reference>
<dbReference type="InterPro" id="IPR027417">
    <property type="entry name" value="P-loop_NTPase"/>
</dbReference>
<dbReference type="Gene3D" id="3.40.50.300">
    <property type="entry name" value="P-loop containing nucleotide triphosphate hydrolases"/>
    <property type="match status" value="1"/>
</dbReference>
<sequence>MDNDPIAFRSYERLASEHTWRAAIDNAAPHVDPADLKQMPLLDPGAWQDQETPDRRWLLDGWIPHNQATYLTGPGSAGKSLLAQQLCTCIALGLPFMGIPTEQKPTLYLSCEDDQDELHRRQKAICAHLAAPLSALSGKLNLVSLAGQIGAELATFEQPQRDETGTVSPLIRPTPRFRALERVAIAHGAAFIALDNVAHLFAGNENIRVEVAAFMSLMNRLAMRANGAVLLLGHPNKAGDSFSGSTAWENQVRSRIFLETPKDENGHAADPDLRVLSRQKANYARNGETIAFRWHQWAFVQDGDLPEDQQAAIAENARASSDNAIFLACLAERNKQRRPVSEMPSPNYAPTQFAKMAESKNIGKARLEAAMDRLFRLGRIERAFVCRDENKRRDNHGLVEVQNGAPNGAPNGAQTLAPNRPNLPAQTARNIHLIPKGIFGAATEAAAPDEVIWDDEPEHDQ</sequence>
<dbReference type="RefSeq" id="WP_106512324.1">
    <property type="nucleotide sequence ID" value="NZ_PXYI01000002.1"/>
</dbReference>
<evidence type="ECO:0000313" key="3">
    <source>
        <dbReference type="Proteomes" id="UP000241167"/>
    </source>
</evidence>
<dbReference type="OrthoDB" id="1496333at2"/>
<dbReference type="AlphaFoldDB" id="A0A2P7QW19"/>
<protein>
    <submittedName>
        <fullName evidence="2">Uncharacterized protein</fullName>
    </submittedName>
</protein>
<accession>A0A2P7QW19</accession>
<proteinExistence type="predicted"/>
<name>A0A2P7QW19_9SPHN</name>
<dbReference type="Pfam" id="PF13481">
    <property type="entry name" value="AAA_25"/>
    <property type="match status" value="1"/>
</dbReference>
<dbReference type="SUPFAM" id="SSF52540">
    <property type="entry name" value="P-loop containing nucleoside triphosphate hydrolases"/>
    <property type="match status" value="1"/>
</dbReference>